<organism evidence="4 5">
    <name type="scientific">Podospora didyma</name>
    <dbReference type="NCBI Taxonomy" id="330526"/>
    <lineage>
        <taxon>Eukaryota</taxon>
        <taxon>Fungi</taxon>
        <taxon>Dikarya</taxon>
        <taxon>Ascomycota</taxon>
        <taxon>Pezizomycotina</taxon>
        <taxon>Sordariomycetes</taxon>
        <taxon>Sordariomycetidae</taxon>
        <taxon>Sordariales</taxon>
        <taxon>Podosporaceae</taxon>
        <taxon>Podospora</taxon>
    </lineage>
</organism>
<dbReference type="SUPFAM" id="SSF52540">
    <property type="entry name" value="P-loop containing nucleoside triphosphate hydrolases"/>
    <property type="match status" value="1"/>
</dbReference>
<dbReference type="Pfam" id="PF12796">
    <property type="entry name" value="Ank_2"/>
    <property type="match status" value="1"/>
</dbReference>
<dbReference type="InterPro" id="IPR002110">
    <property type="entry name" value="Ankyrin_rpt"/>
</dbReference>
<dbReference type="SUPFAM" id="SSF48403">
    <property type="entry name" value="Ankyrin repeat"/>
    <property type="match status" value="1"/>
</dbReference>
<evidence type="ECO:0000256" key="1">
    <source>
        <dbReference type="ARBA" id="ARBA00022737"/>
    </source>
</evidence>
<reference evidence="4" key="1">
    <citation type="journal article" date="2023" name="Mol. Phylogenet. Evol.">
        <title>Genome-scale phylogeny and comparative genomics of the fungal order Sordariales.</title>
        <authorList>
            <person name="Hensen N."/>
            <person name="Bonometti L."/>
            <person name="Westerberg I."/>
            <person name="Brannstrom I.O."/>
            <person name="Guillou S."/>
            <person name="Cros-Aarteil S."/>
            <person name="Calhoun S."/>
            <person name="Haridas S."/>
            <person name="Kuo A."/>
            <person name="Mondo S."/>
            <person name="Pangilinan J."/>
            <person name="Riley R."/>
            <person name="LaButti K."/>
            <person name="Andreopoulos B."/>
            <person name="Lipzen A."/>
            <person name="Chen C."/>
            <person name="Yan M."/>
            <person name="Daum C."/>
            <person name="Ng V."/>
            <person name="Clum A."/>
            <person name="Steindorff A."/>
            <person name="Ohm R.A."/>
            <person name="Martin F."/>
            <person name="Silar P."/>
            <person name="Natvig D.O."/>
            <person name="Lalanne C."/>
            <person name="Gautier V."/>
            <person name="Ament-Velasquez S.L."/>
            <person name="Kruys A."/>
            <person name="Hutchinson M.I."/>
            <person name="Powell A.J."/>
            <person name="Barry K."/>
            <person name="Miller A.N."/>
            <person name="Grigoriev I.V."/>
            <person name="Debuchy R."/>
            <person name="Gladieux P."/>
            <person name="Hiltunen Thoren M."/>
            <person name="Johannesson H."/>
        </authorList>
    </citation>
    <scope>NUCLEOTIDE SEQUENCE</scope>
    <source>
        <strain evidence="4">CBS 232.78</strain>
    </source>
</reference>
<dbReference type="PANTHER" id="PTHR10039">
    <property type="entry name" value="AMELOGENIN"/>
    <property type="match status" value="1"/>
</dbReference>
<name>A0AAE0TZK2_9PEZI</name>
<dbReference type="InterPro" id="IPR036770">
    <property type="entry name" value="Ankyrin_rpt-contain_sf"/>
</dbReference>
<evidence type="ECO:0000313" key="5">
    <source>
        <dbReference type="Proteomes" id="UP001285441"/>
    </source>
</evidence>
<keyword evidence="1" id="KW-0677">Repeat</keyword>
<feature type="repeat" description="ANK" evidence="2">
    <location>
        <begin position="610"/>
        <end position="642"/>
    </location>
</feature>
<dbReference type="Pfam" id="PF24883">
    <property type="entry name" value="NPHP3_N"/>
    <property type="match status" value="1"/>
</dbReference>
<dbReference type="SMART" id="SM00248">
    <property type="entry name" value="ANK"/>
    <property type="match status" value="4"/>
</dbReference>
<dbReference type="AlphaFoldDB" id="A0AAE0TZK2"/>
<evidence type="ECO:0000256" key="2">
    <source>
        <dbReference type="PROSITE-ProRule" id="PRU00023"/>
    </source>
</evidence>
<dbReference type="PROSITE" id="PS50297">
    <property type="entry name" value="ANK_REP_REGION"/>
    <property type="match status" value="1"/>
</dbReference>
<feature type="domain" description="Nephrocystin 3-like N-terminal" evidence="3">
    <location>
        <begin position="52"/>
        <end position="218"/>
    </location>
</feature>
<dbReference type="Gene3D" id="3.40.50.300">
    <property type="entry name" value="P-loop containing nucleotide triphosphate hydrolases"/>
    <property type="match status" value="1"/>
</dbReference>
<dbReference type="PANTHER" id="PTHR10039:SF5">
    <property type="entry name" value="NACHT DOMAIN-CONTAINING PROTEIN"/>
    <property type="match status" value="1"/>
</dbReference>
<reference evidence="4" key="2">
    <citation type="submission" date="2023-06" db="EMBL/GenBank/DDBJ databases">
        <authorList>
            <consortium name="Lawrence Berkeley National Laboratory"/>
            <person name="Haridas S."/>
            <person name="Hensen N."/>
            <person name="Bonometti L."/>
            <person name="Westerberg I."/>
            <person name="Brannstrom I.O."/>
            <person name="Guillou S."/>
            <person name="Cros-Aarteil S."/>
            <person name="Calhoun S."/>
            <person name="Kuo A."/>
            <person name="Mondo S."/>
            <person name="Pangilinan J."/>
            <person name="Riley R."/>
            <person name="LaButti K."/>
            <person name="Andreopoulos B."/>
            <person name="Lipzen A."/>
            <person name="Chen C."/>
            <person name="Yanf M."/>
            <person name="Daum C."/>
            <person name="Ng V."/>
            <person name="Clum A."/>
            <person name="Steindorff A."/>
            <person name="Ohm R."/>
            <person name="Martin F."/>
            <person name="Silar P."/>
            <person name="Natvig D."/>
            <person name="Lalanne C."/>
            <person name="Gautier V."/>
            <person name="Ament-velasquez S.L."/>
            <person name="Kruys A."/>
            <person name="Hutchinson M.I."/>
            <person name="Powell A.J."/>
            <person name="Barry K."/>
            <person name="Miller A.N."/>
            <person name="Grigoriev I.V."/>
            <person name="Debuchy R."/>
            <person name="Gladieux P."/>
            <person name="Thoren M.H."/>
            <person name="Johannesson H."/>
        </authorList>
    </citation>
    <scope>NUCLEOTIDE SEQUENCE</scope>
    <source>
        <strain evidence="4">CBS 232.78</strain>
    </source>
</reference>
<accession>A0AAE0TZK2</accession>
<evidence type="ECO:0000313" key="4">
    <source>
        <dbReference type="EMBL" id="KAK3385255.1"/>
    </source>
</evidence>
<proteinExistence type="predicted"/>
<keyword evidence="2" id="KW-0040">ANK repeat</keyword>
<dbReference type="InterPro" id="IPR056884">
    <property type="entry name" value="NPHP3-like_N"/>
</dbReference>
<dbReference type="Gene3D" id="1.25.40.20">
    <property type="entry name" value="Ankyrin repeat-containing domain"/>
    <property type="match status" value="1"/>
</dbReference>
<comment type="caution">
    <text evidence="4">The sequence shown here is derived from an EMBL/GenBank/DDBJ whole genome shotgun (WGS) entry which is preliminary data.</text>
</comment>
<evidence type="ECO:0000259" key="3">
    <source>
        <dbReference type="Pfam" id="PF24883"/>
    </source>
</evidence>
<dbReference type="InterPro" id="IPR027417">
    <property type="entry name" value="P-loop_NTPase"/>
</dbReference>
<dbReference type="PROSITE" id="PS50088">
    <property type="entry name" value="ANK_REPEAT"/>
    <property type="match status" value="1"/>
</dbReference>
<protein>
    <recommendedName>
        <fullName evidence="3">Nephrocystin 3-like N-terminal domain-containing protein</fullName>
    </recommendedName>
</protein>
<dbReference type="Proteomes" id="UP001285441">
    <property type="component" value="Unassembled WGS sequence"/>
</dbReference>
<keyword evidence="5" id="KW-1185">Reference proteome</keyword>
<dbReference type="EMBL" id="JAULSW010000004">
    <property type="protein sequence ID" value="KAK3385255.1"/>
    <property type="molecule type" value="Genomic_DNA"/>
</dbReference>
<gene>
    <name evidence="4" type="ORF">B0H63DRAFT_510121</name>
</gene>
<sequence>MDSVMHAPEEPAGVVAGMSHNIDLGTRQSLVNQLYFDKIDERLTNLKPAQSQTCSWFFDKPEYASWHDASRQEEHGGFLWIKGNPGTGKSTLMKFLFENAKSNPRGGPEQITLSFFFLARGTIEERSTKGLYRSLLHQLFSKCEDLIDSLEWLTADGAKLVERNGWDEEALKRTFLDAVQRLGSRPLMIFVDALDECNKEEAADMVYFFENLCDEAKAAHVRLQTCFSVRHYPTITIETGIELTLEHEPGHTRDIQRYMNSRLRRLGKASQTETLRSQILAKSANIFLWVVLVVDILIREYPNNSVSIRKMLERLKSISPGLKDLFDMILTRDNDHLTQLELCLKWILFATRPLKPEELYFAVQFGYDSTCTGVWDHDDVTLDAMKTFARSASKGLAEVTRNKAAEVQFIHESVLSSQTNEPSPKESATVDSREAVISMSPFLEYSIHHILSHANAAQGGEKNLDHLIRIYPEQRRFFTLTKGEDRYGMPIFAALAMGSDKALKAFADITLAHLEAHTAESMLGAVLENFPAHLMIGRMFSFPRSKPLSQVVAEQDEEALFALLIAAGELSWLDNYLPSGDVLCLAAQRGFEVVVQHAVDMGADLESTFRGQTALQLALERGHDSVTKYLLEHGAKTEPDTPRMPSPLQIAIKSRNDRNVRILLDRGATIDPFCPPILIKEYFVKAVRQGDESMVLAMLDRGADINIRDPFSGVTARKRRQYRTGAQHH</sequence>